<dbReference type="STRING" id="31965.AWH51_03660"/>
<evidence type="ECO:0000256" key="1">
    <source>
        <dbReference type="ARBA" id="ARBA00023125"/>
    </source>
</evidence>
<dbReference type="PANTHER" id="PTHR46797">
    <property type="entry name" value="HTH-TYPE TRANSCRIPTIONAL REGULATOR"/>
    <property type="match status" value="1"/>
</dbReference>
<dbReference type="SMART" id="SM00530">
    <property type="entry name" value="HTH_XRE"/>
    <property type="match status" value="1"/>
</dbReference>
<evidence type="ECO:0000256" key="2">
    <source>
        <dbReference type="SAM" id="Phobius"/>
    </source>
</evidence>
<gene>
    <name evidence="4" type="ORF">AWH51_03660</name>
</gene>
<evidence type="ECO:0000259" key="3">
    <source>
        <dbReference type="PROSITE" id="PS50943"/>
    </source>
</evidence>
<dbReference type="PROSITE" id="PS50943">
    <property type="entry name" value="HTH_CROC1"/>
    <property type="match status" value="1"/>
</dbReference>
<dbReference type="Gene3D" id="1.10.260.40">
    <property type="entry name" value="lambda repressor-like DNA-binding domains"/>
    <property type="match status" value="1"/>
</dbReference>
<keyword evidence="2" id="KW-0812">Transmembrane</keyword>
<sequence>MNGTRIVDLRTQRGWTQERLAEASGITVRTVQRLEAGNDASLDTLTRVANALDVPVGDLSATLDESDHGRAVTAPDTSAARQQERRDTITDGLEALYYGVGALLTIAVIVGITTDAFANHAIYIIPAYWIAGWLLAVFLFLVVLSPRLDRRFPLSRDRTQRTRDGRA</sequence>
<dbReference type="OrthoDB" id="513181at2"/>
<dbReference type="AlphaFoldDB" id="A0A154V4I2"/>
<reference evidence="4 5" key="1">
    <citation type="submission" date="2016-01" db="EMBL/GenBank/DDBJ databases">
        <title>Draft genome sequence of Clavibacter michiganensis subsp. tessellarius DOAB 609.</title>
        <authorList>
            <person name="Tambong J.T."/>
        </authorList>
    </citation>
    <scope>NUCLEOTIDE SEQUENCE [LARGE SCALE GENOMIC DNA]</scope>
    <source>
        <strain evidence="4 5">DOAB 609</strain>
    </source>
</reference>
<dbReference type="Pfam" id="PF01381">
    <property type="entry name" value="HTH_3"/>
    <property type="match status" value="1"/>
</dbReference>
<keyword evidence="1" id="KW-0238">DNA-binding</keyword>
<feature type="transmembrane region" description="Helical" evidence="2">
    <location>
        <begin position="95"/>
        <end position="114"/>
    </location>
</feature>
<accession>A0A154V4I2</accession>
<organism evidence="4 5">
    <name type="scientific">Clavibacter tessellarius</name>
    <dbReference type="NCBI Taxonomy" id="31965"/>
    <lineage>
        <taxon>Bacteria</taxon>
        <taxon>Bacillati</taxon>
        <taxon>Actinomycetota</taxon>
        <taxon>Actinomycetes</taxon>
        <taxon>Micrococcales</taxon>
        <taxon>Microbacteriaceae</taxon>
        <taxon>Clavibacter</taxon>
    </lineage>
</organism>
<dbReference type="EMBL" id="LQXA01000008">
    <property type="protein sequence ID" value="KZC96261.1"/>
    <property type="molecule type" value="Genomic_DNA"/>
</dbReference>
<dbReference type="PANTHER" id="PTHR46797:SF1">
    <property type="entry name" value="METHYLPHOSPHONATE SYNTHASE"/>
    <property type="match status" value="1"/>
</dbReference>
<feature type="transmembrane region" description="Helical" evidence="2">
    <location>
        <begin position="120"/>
        <end position="144"/>
    </location>
</feature>
<dbReference type="GO" id="GO:0003700">
    <property type="term" value="F:DNA-binding transcription factor activity"/>
    <property type="evidence" value="ECO:0007669"/>
    <property type="project" value="TreeGrafter"/>
</dbReference>
<dbReference type="Proteomes" id="UP000076218">
    <property type="component" value="Unassembled WGS sequence"/>
</dbReference>
<dbReference type="InterPro" id="IPR050807">
    <property type="entry name" value="TransReg_Diox_bact_type"/>
</dbReference>
<keyword evidence="2" id="KW-1133">Transmembrane helix</keyword>
<dbReference type="GO" id="GO:0005829">
    <property type="term" value="C:cytosol"/>
    <property type="evidence" value="ECO:0007669"/>
    <property type="project" value="TreeGrafter"/>
</dbReference>
<dbReference type="CDD" id="cd00093">
    <property type="entry name" value="HTH_XRE"/>
    <property type="match status" value="1"/>
</dbReference>
<dbReference type="InterPro" id="IPR010982">
    <property type="entry name" value="Lambda_DNA-bd_dom_sf"/>
</dbReference>
<dbReference type="GO" id="GO:0003677">
    <property type="term" value="F:DNA binding"/>
    <property type="evidence" value="ECO:0007669"/>
    <property type="project" value="UniProtKB-KW"/>
</dbReference>
<feature type="domain" description="HTH cro/C1-type" evidence="3">
    <location>
        <begin position="6"/>
        <end position="59"/>
    </location>
</feature>
<dbReference type="SUPFAM" id="SSF47413">
    <property type="entry name" value="lambda repressor-like DNA-binding domains"/>
    <property type="match status" value="1"/>
</dbReference>
<name>A0A154V4I2_9MICO</name>
<proteinExistence type="predicted"/>
<dbReference type="RefSeq" id="WP_063070424.1">
    <property type="nucleotide sequence ID" value="NZ_LQXA01000008.1"/>
</dbReference>
<evidence type="ECO:0000313" key="5">
    <source>
        <dbReference type="Proteomes" id="UP000076218"/>
    </source>
</evidence>
<keyword evidence="2" id="KW-0472">Membrane</keyword>
<protein>
    <submittedName>
        <fullName evidence="4">XRE family transcriptional regulator</fullName>
    </submittedName>
</protein>
<dbReference type="InterPro" id="IPR001387">
    <property type="entry name" value="Cro/C1-type_HTH"/>
</dbReference>
<evidence type="ECO:0000313" key="4">
    <source>
        <dbReference type="EMBL" id="KZC96261.1"/>
    </source>
</evidence>
<comment type="caution">
    <text evidence="4">The sequence shown here is derived from an EMBL/GenBank/DDBJ whole genome shotgun (WGS) entry which is preliminary data.</text>
</comment>